<protein>
    <submittedName>
        <fullName evidence="3">CAAX prenyl protease-like protein</fullName>
    </submittedName>
</protein>
<proteinExistence type="predicted"/>
<dbReference type="PANTHER" id="PTHR36435:SF1">
    <property type="entry name" value="CAAX AMINO TERMINAL PROTEASE FAMILY PROTEIN"/>
    <property type="match status" value="1"/>
</dbReference>
<keyword evidence="1" id="KW-0812">Transmembrane</keyword>
<feature type="transmembrane region" description="Helical" evidence="1">
    <location>
        <begin position="171"/>
        <end position="190"/>
    </location>
</feature>
<feature type="transmembrane region" description="Helical" evidence="1">
    <location>
        <begin position="222"/>
        <end position="243"/>
    </location>
</feature>
<name>A0A3N2BZ11_9MICO</name>
<evidence type="ECO:0000313" key="4">
    <source>
        <dbReference type="Proteomes" id="UP000266915"/>
    </source>
</evidence>
<evidence type="ECO:0000259" key="2">
    <source>
        <dbReference type="Pfam" id="PF02517"/>
    </source>
</evidence>
<accession>A0A3N2BZ11</accession>
<dbReference type="InterPro" id="IPR003675">
    <property type="entry name" value="Rce1/LyrA-like_dom"/>
</dbReference>
<sequence>MGEHRGHGHSGQRTLTTSGWHDFWAKGGIGRAFLLAIVYLALYLGAGWVVGQLFGSQIGEDIFATPQSVFFGLMLPLIVGSVLSIAFVLSVGWFRELFAKQPIRGRWWMWAAPIVILAAVVLRLLGIDYGSYEGSVVVVAMLSGVFIGFAEEILTRGLVVKMLRDAGSSEWIVMVISSLVFALLHASNLLSGQPVTTVLVTVVYTFGFGVCMYLTLRVTGNLIWPILIHGLYDPTLFLSTGGIDHAGAAAGQSVFLAIAGPANLLIMLVAVIGLIFVRGHVQAHPADDVLRP</sequence>
<dbReference type="EMBL" id="RKHL01000001">
    <property type="protein sequence ID" value="ROR80499.1"/>
    <property type="molecule type" value="Genomic_DNA"/>
</dbReference>
<dbReference type="PANTHER" id="PTHR36435">
    <property type="entry name" value="SLR1288 PROTEIN"/>
    <property type="match status" value="1"/>
</dbReference>
<keyword evidence="1" id="KW-1133">Transmembrane helix</keyword>
<feature type="transmembrane region" description="Helical" evidence="1">
    <location>
        <begin position="70"/>
        <end position="95"/>
    </location>
</feature>
<feature type="transmembrane region" description="Helical" evidence="1">
    <location>
        <begin position="132"/>
        <end position="150"/>
    </location>
</feature>
<evidence type="ECO:0000313" key="3">
    <source>
        <dbReference type="EMBL" id="ROR80499.1"/>
    </source>
</evidence>
<dbReference type="InterPro" id="IPR052710">
    <property type="entry name" value="CAAX_protease"/>
</dbReference>
<keyword evidence="3" id="KW-0378">Hydrolase</keyword>
<dbReference type="AlphaFoldDB" id="A0A3N2BZ11"/>
<keyword evidence="3" id="KW-0645">Protease</keyword>
<dbReference type="Proteomes" id="UP000266915">
    <property type="component" value="Unassembled WGS sequence"/>
</dbReference>
<dbReference type="GO" id="GO:0080120">
    <property type="term" value="P:CAAX-box protein maturation"/>
    <property type="evidence" value="ECO:0007669"/>
    <property type="project" value="UniProtKB-ARBA"/>
</dbReference>
<dbReference type="GO" id="GO:0006508">
    <property type="term" value="P:proteolysis"/>
    <property type="evidence" value="ECO:0007669"/>
    <property type="project" value="UniProtKB-KW"/>
</dbReference>
<organism evidence="3 4">
    <name type="scientific">Plantibacter flavus</name>
    <dbReference type="NCBI Taxonomy" id="150123"/>
    <lineage>
        <taxon>Bacteria</taxon>
        <taxon>Bacillati</taxon>
        <taxon>Actinomycetota</taxon>
        <taxon>Actinomycetes</taxon>
        <taxon>Micrococcales</taxon>
        <taxon>Microbacteriaceae</taxon>
        <taxon>Plantibacter</taxon>
    </lineage>
</organism>
<keyword evidence="4" id="KW-1185">Reference proteome</keyword>
<feature type="domain" description="CAAX prenyl protease 2/Lysostaphin resistance protein A-like" evidence="2">
    <location>
        <begin position="136"/>
        <end position="233"/>
    </location>
</feature>
<feature type="transmembrane region" description="Helical" evidence="1">
    <location>
        <begin position="196"/>
        <end position="215"/>
    </location>
</feature>
<keyword evidence="1" id="KW-0472">Membrane</keyword>
<comment type="caution">
    <text evidence="3">The sequence shown here is derived from an EMBL/GenBank/DDBJ whole genome shotgun (WGS) entry which is preliminary data.</text>
</comment>
<evidence type="ECO:0000256" key="1">
    <source>
        <dbReference type="SAM" id="Phobius"/>
    </source>
</evidence>
<feature type="transmembrane region" description="Helical" evidence="1">
    <location>
        <begin position="255"/>
        <end position="277"/>
    </location>
</feature>
<dbReference type="RefSeq" id="WP_085511998.1">
    <property type="nucleotide sequence ID" value="NZ_FXAP01000003.1"/>
</dbReference>
<dbReference type="Pfam" id="PF02517">
    <property type="entry name" value="Rce1-like"/>
    <property type="match status" value="1"/>
</dbReference>
<dbReference type="GO" id="GO:0004175">
    <property type="term" value="F:endopeptidase activity"/>
    <property type="evidence" value="ECO:0007669"/>
    <property type="project" value="UniProtKB-ARBA"/>
</dbReference>
<reference evidence="3 4" key="1">
    <citation type="submission" date="2018-11" db="EMBL/GenBank/DDBJ databases">
        <title>Sequencing the genomes of 1000 actinobacteria strains.</title>
        <authorList>
            <person name="Klenk H.-P."/>
        </authorList>
    </citation>
    <scope>NUCLEOTIDE SEQUENCE [LARGE SCALE GENOMIC DNA]</scope>
    <source>
        <strain evidence="3 4">DSM 14012</strain>
    </source>
</reference>
<feature type="transmembrane region" description="Helical" evidence="1">
    <location>
        <begin position="107"/>
        <end position="126"/>
    </location>
</feature>
<feature type="transmembrane region" description="Helical" evidence="1">
    <location>
        <begin position="32"/>
        <end position="50"/>
    </location>
</feature>
<gene>
    <name evidence="3" type="ORF">EDD42_0540</name>
</gene>